<dbReference type="SUPFAM" id="SSF117074">
    <property type="entry name" value="Hypothetical protein PA1324"/>
    <property type="match status" value="1"/>
</dbReference>
<dbReference type="Pfam" id="PF07593">
    <property type="entry name" value="UnbV_ASPIC"/>
    <property type="match status" value="1"/>
</dbReference>
<evidence type="ECO:0000259" key="5">
    <source>
        <dbReference type="Pfam" id="PF24595"/>
    </source>
</evidence>
<dbReference type="InterPro" id="IPR028994">
    <property type="entry name" value="Integrin_alpha_N"/>
</dbReference>
<gene>
    <name evidence="6" type="ORF">GQN54_14620</name>
</gene>
<evidence type="ECO:0000259" key="3">
    <source>
        <dbReference type="Pfam" id="PF01345"/>
    </source>
</evidence>
<reference evidence="6 7" key="1">
    <citation type="submission" date="2019-12" db="EMBL/GenBank/DDBJ databases">
        <authorList>
            <person name="Zhao J."/>
        </authorList>
    </citation>
    <scope>NUCLEOTIDE SEQUENCE [LARGE SCALE GENOMIC DNA]</scope>
    <source>
        <strain evidence="6 7">S-15</strain>
    </source>
</reference>
<sequence>MKKTVLLLFAIMSLLKMALATGEPSTYFNIYVPPNNDATNRYVALIVTAIQDSTHFEIIDDGMDGDTDDSHSGILMANQSYILYIKDNGINDDARYSSGGVLKADGDYFIIKSDKLVYASQSTNSDWQYDWVPSVNKSSKGKKFVLYAPKNSNSNRDLNLFAYEDQTTVTVKRISPAPITTTGYTQIDESNATIVIQKTINIGEDLIYLYNDGRDVLESGHTYLIESNKAVTAQYGALYRNERDGGGYVPSSNGSSSGELFYFSVPYQSSFEQEIRIVSWDDANDVQLDRYENNTWVPTKSWNLGTSSTADWVGKAEGASYATTFRLTCSSGKKISVFAANWLETGNPGTSDIATMASSHEGTASGKEFICYMAPPGYEQNAIDPFTGSSFGGAFTHLFLFANDSANVTVKDAYTNGQKFSRTFQIEAGRYADCALSLQEWRAIYNGDGNPSSGPERPYLLVTSDVNISVMNTNFNDNWMMYFGSSLEQSFNQKSSSSQSQGIPGDTVSVNTKIELNTSNPVSNVNAQVNIGTGSIPQSSKFVDSTNNTTIDGIIQTNDKGSTVTFDSLPDLDQNGNYSIVTEVILLAANNDGSPLGQNSVVTVETSVSGEVDGQLQQSTSTEGISLNPDNTSNLIYSQYTIGNIVSDLTDSWNASWVDTDADGDQDLFVCSKDLNGNNRLYSNNGNGTFTSITNGALVNIATQAMSSAWADVDNDGDMDVLMVNNNYDPLQLYRNNGNNNFTKVNNAGFPKHPGYYHGASWADVNNDGLLDVVVTNYMPTRFHELYLNLGNGQFELQANSIINQQSSYTVAPTWVDYDNDGQLDLFLPNNLGGNNALFRNVGGQFVEVSNALTDDGGYSVAAVWADPDNDGDMDVFVANSSGQKDFFYFNNGDGSFTRDTTLAFTSKGSNTHGCSWLDVDNDMDLDLYLTDDQGTKQLYLQSENFTFSNKVDEKAVIHYGNSYGQAVADYNKDGHLDIFVSTHSDQENFLWTNNGNDNHFINITFKGTASNKNAIGTKVRLKAGNVWQTSVVSNQNGFGSQNSLEQHFGLGANTSVDSLMVYWPSGYVQYATGINADQFIEITEDASVLVSGTIYGDVNQNCVMDSTENGIGNQELLLQPLNKAIFSDANGNYEFRAPAGNYTLSFANTTYWNSNCGTVNIQVTNSSAPIINQNVGLSALNYAADLTVEYGNTLWRRGFANNSFLKVENKGTVVAYNTTVQLNFPTELDLQSSSDSYQSILTNSFTWVIDSLKAGGTYVIALTDSVNLTAFIGQNLTVNASVIAAAGETNTANNNHSYTSEVVGSIDPNDILAWPNEGLITSVFRLDTITYKVRFQNVGSYEAANVYVSSKIPDGVNVKSFRMISHSHNCSFTINDGVIDWVFRNINLPDSTANESESHGYVMYSLIVDRAALSNQEIIGQASIIFDYESPLVTNQVFHQVINSSKEAGVLKIWPNPARTGATITMAARRDIDGYYPLLKSITMSGADSKVLLKKFVSGSKVSFQLEGVKPGSYVIVAEDIEGTNHIGVLIVH</sequence>
<dbReference type="InterPro" id="IPR055353">
    <property type="entry name" value="DUF7619"/>
</dbReference>
<dbReference type="SUPFAM" id="SSF69318">
    <property type="entry name" value="Integrin alpha N-terminal domain"/>
    <property type="match status" value="2"/>
</dbReference>
<keyword evidence="7" id="KW-1185">Reference proteome</keyword>
<dbReference type="InterPro" id="IPR027039">
    <property type="entry name" value="Crtac1"/>
</dbReference>
<accession>A0A6N9NNB0</accession>
<dbReference type="PANTHER" id="PTHR16026">
    <property type="entry name" value="CARTILAGE ACIDIC PROTEIN 1"/>
    <property type="match status" value="1"/>
</dbReference>
<dbReference type="InterPro" id="IPR001434">
    <property type="entry name" value="OmcB-like_DUF11"/>
</dbReference>
<evidence type="ECO:0000256" key="2">
    <source>
        <dbReference type="SAM" id="SignalP"/>
    </source>
</evidence>
<dbReference type="InterPro" id="IPR011519">
    <property type="entry name" value="UnbV_ASPIC"/>
</dbReference>
<evidence type="ECO:0000313" key="6">
    <source>
        <dbReference type="EMBL" id="NBG67359.1"/>
    </source>
</evidence>
<dbReference type="EMBL" id="WWNE01000018">
    <property type="protein sequence ID" value="NBG67359.1"/>
    <property type="molecule type" value="Genomic_DNA"/>
</dbReference>
<feature type="domain" description="DUF11" evidence="3">
    <location>
        <begin position="1206"/>
        <end position="1300"/>
    </location>
</feature>
<dbReference type="Pfam" id="PF01345">
    <property type="entry name" value="DUF11"/>
    <property type="match status" value="1"/>
</dbReference>
<dbReference type="RefSeq" id="WP_160634308.1">
    <property type="nucleotide sequence ID" value="NZ_WWNE01000018.1"/>
</dbReference>
<evidence type="ECO:0000313" key="7">
    <source>
        <dbReference type="Proteomes" id="UP000470771"/>
    </source>
</evidence>
<feature type="domain" description="ASPIC/UnbV" evidence="4">
    <location>
        <begin position="1015"/>
        <end position="1081"/>
    </location>
</feature>
<dbReference type="PANTHER" id="PTHR16026:SF0">
    <property type="entry name" value="CARTILAGE ACIDIC PROTEIN 1"/>
    <property type="match status" value="1"/>
</dbReference>
<evidence type="ECO:0008006" key="8">
    <source>
        <dbReference type="Google" id="ProtNLM"/>
    </source>
</evidence>
<name>A0A6N9NNB0_9FLAO</name>
<evidence type="ECO:0000256" key="1">
    <source>
        <dbReference type="ARBA" id="ARBA00022729"/>
    </source>
</evidence>
<dbReference type="Gene3D" id="2.60.40.1120">
    <property type="entry name" value="Carboxypeptidase-like, regulatory domain"/>
    <property type="match status" value="1"/>
</dbReference>
<organism evidence="6 7">
    <name type="scientific">Acidiluteibacter ferrifornacis</name>
    <dbReference type="NCBI Taxonomy" id="2692424"/>
    <lineage>
        <taxon>Bacteria</taxon>
        <taxon>Pseudomonadati</taxon>
        <taxon>Bacteroidota</taxon>
        <taxon>Flavobacteriia</taxon>
        <taxon>Flavobacteriales</taxon>
        <taxon>Cryomorphaceae</taxon>
        <taxon>Acidiluteibacter</taxon>
    </lineage>
</organism>
<dbReference type="Proteomes" id="UP000470771">
    <property type="component" value="Unassembled WGS sequence"/>
</dbReference>
<protein>
    <recommendedName>
        <fullName evidence="8">ASPIC/UnbV domain-containing protein</fullName>
    </recommendedName>
</protein>
<comment type="caution">
    <text evidence="6">The sequence shown here is derived from an EMBL/GenBank/DDBJ whole genome shotgun (WGS) entry which is preliminary data.</text>
</comment>
<feature type="chain" id="PRO_5026844042" description="ASPIC/UnbV domain-containing protein" evidence="2">
    <location>
        <begin position="21"/>
        <end position="1534"/>
    </location>
</feature>
<dbReference type="Pfam" id="PF24595">
    <property type="entry name" value="DUF7619"/>
    <property type="match status" value="1"/>
</dbReference>
<feature type="signal peptide" evidence="2">
    <location>
        <begin position="1"/>
        <end position="20"/>
    </location>
</feature>
<proteinExistence type="predicted"/>
<evidence type="ECO:0000259" key="4">
    <source>
        <dbReference type="Pfam" id="PF07593"/>
    </source>
</evidence>
<keyword evidence="1 2" id="KW-0732">Signal</keyword>
<dbReference type="Gene3D" id="2.130.10.130">
    <property type="entry name" value="Integrin alpha, N-terminal"/>
    <property type="match status" value="1"/>
</dbReference>
<dbReference type="Pfam" id="PF13517">
    <property type="entry name" value="FG-GAP_3"/>
    <property type="match status" value="3"/>
</dbReference>
<dbReference type="InterPro" id="IPR013517">
    <property type="entry name" value="FG-GAP"/>
</dbReference>
<feature type="domain" description="DUF7619" evidence="5">
    <location>
        <begin position="1308"/>
        <end position="1440"/>
    </location>
</feature>